<evidence type="ECO:0000256" key="6">
    <source>
        <dbReference type="ARBA" id="ARBA00022989"/>
    </source>
</evidence>
<keyword evidence="7 8" id="KW-0472">Membrane</keyword>
<feature type="transmembrane region" description="Helical" evidence="8">
    <location>
        <begin position="137"/>
        <end position="154"/>
    </location>
</feature>
<evidence type="ECO:0000313" key="11">
    <source>
        <dbReference type="Proteomes" id="UP000230775"/>
    </source>
</evidence>
<evidence type="ECO:0000259" key="9">
    <source>
        <dbReference type="Pfam" id="PF13231"/>
    </source>
</evidence>
<feature type="transmembrane region" description="Helical" evidence="8">
    <location>
        <begin position="89"/>
        <end position="106"/>
    </location>
</feature>
<name>A0A2H0WS16_9BACT</name>
<evidence type="ECO:0000256" key="2">
    <source>
        <dbReference type="ARBA" id="ARBA00022475"/>
    </source>
</evidence>
<evidence type="ECO:0000256" key="4">
    <source>
        <dbReference type="ARBA" id="ARBA00022679"/>
    </source>
</evidence>
<reference evidence="11" key="1">
    <citation type="submission" date="2017-09" db="EMBL/GenBank/DDBJ databases">
        <title>Depth-based differentiation of microbial function through sediment-hosted aquifers and enrichment of novel symbionts in the deep terrestrial subsurface.</title>
        <authorList>
            <person name="Probst A.J."/>
            <person name="Ladd B."/>
            <person name="Jarett J.K."/>
            <person name="Geller-Mcgrath D.E."/>
            <person name="Sieber C.M.K."/>
            <person name="Emerson J.B."/>
            <person name="Anantharaman K."/>
            <person name="Thomas B.C."/>
            <person name="Malmstrom R."/>
            <person name="Stieglmeier M."/>
            <person name="Klingl A."/>
            <person name="Woyke T."/>
            <person name="Ryan C.M."/>
            <person name="Banfield J.F."/>
        </authorList>
    </citation>
    <scope>NUCLEOTIDE SEQUENCE [LARGE SCALE GENOMIC DNA]</scope>
</reference>
<keyword evidence="5 8" id="KW-0812">Transmembrane</keyword>
<feature type="transmembrane region" description="Helical" evidence="8">
    <location>
        <begin position="312"/>
        <end position="331"/>
    </location>
</feature>
<dbReference type="InterPro" id="IPR050297">
    <property type="entry name" value="LipidA_mod_glycosyltrf_83"/>
</dbReference>
<evidence type="ECO:0000256" key="7">
    <source>
        <dbReference type="ARBA" id="ARBA00023136"/>
    </source>
</evidence>
<evidence type="ECO:0000256" key="3">
    <source>
        <dbReference type="ARBA" id="ARBA00022676"/>
    </source>
</evidence>
<proteinExistence type="predicted"/>
<dbReference type="AlphaFoldDB" id="A0A2H0WS16"/>
<keyword evidence="4" id="KW-0808">Transferase</keyword>
<organism evidence="10 11">
    <name type="scientific">Candidatus Shapirobacteria bacterium CG09_land_8_20_14_0_10_39_12</name>
    <dbReference type="NCBI Taxonomy" id="1974885"/>
    <lineage>
        <taxon>Bacteria</taxon>
        <taxon>Candidatus Shapironibacteriota</taxon>
    </lineage>
</organism>
<dbReference type="Pfam" id="PF13231">
    <property type="entry name" value="PMT_2"/>
    <property type="match status" value="1"/>
</dbReference>
<keyword evidence="6 8" id="KW-1133">Transmembrane helix</keyword>
<feature type="domain" description="Glycosyltransferase RgtA/B/C/D-like" evidence="9">
    <location>
        <begin position="70"/>
        <end position="218"/>
    </location>
</feature>
<feature type="transmembrane region" description="Helical" evidence="8">
    <location>
        <begin position="166"/>
        <end position="193"/>
    </location>
</feature>
<protein>
    <recommendedName>
        <fullName evidence="9">Glycosyltransferase RgtA/B/C/D-like domain-containing protein</fullName>
    </recommendedName>
</protein>
<feature type="transmembrane region" description="Helical" evidence="8">
    <location>
        <begin position="343"/>
        <end position="361"/>
    </location>
</feature>
<comment type="subcellular location">
    <subcellularLocation>
        <location evidence="1">Cell membrane</location>
        <topology evidence="1">Multi-pass membrane protein</topology>
    </subcellularLocation>
</comment>
<feature type="transmembrane region" description="Helical" evidence="8">
    <location>
        <begin position="368"/>
        <end position="389"/>
    </location>
</feature>
<evidence type="ECO:0000313" key="10">
    <source>
        <dbReference type="EMBL" id="PIS14728.1"/>
    </source>
</evidence>
<accession>A0A2H0WS16</accession>
<feature type="transmembrane region" description="Helical" evidence="8">
    <location>
        <begin position="63"/>
        <end position="82"/>
    </location>
</feature>
<dbReference type="GO" id="GO:0005886">
    <property type="term" value="C:plasma membrane"/>
    <property type="evidence" value="ECO:0007669"/>
    <property type="project" value="UniProtKB-SubCell"/>
</dbReference>
<evidence type="ECO:0000256" key="5">
    <source>
        <dbReference type="ARBA" id="ARBA00022692"/>
    </source>
</evidence>
<dbReference type="GO" id="GO:0016763">
    <property type="term" value="F:pentosyltransferase activity"/>
    <property type="evidence" value="ECO:0007669"/>
    <property type="project" value="TreeGrafter"/>
</dbReference>
<dbReference type="PANTHER" id="PTHR33908">
    <property type="entry name" value="MANNOSYLTRANSFERASE YKCB-RELATED"/>
    <property type="match status" value="1"/>
</dbReference>
<evidence type="ECO:0000256" key="1">
    <source>
        <dbReference type="ARBA" id="ARBA00004651"/>
    </source>
</evidence>
<gene>
    <name evidence="10" type="ORF">COT64_01060</name>
</gene>
<evidence type="ECO:0000256" key="8">
    <source>
        <dbReference type="SAM" id="Phobius"/>
    </source>
</evidence>
<sequence length="502" mass="57674">MSKKLFLGLIILLGLLLRTWHLSDNPLGFFADEADIGFSAYQLLTTGKVSGKNPSFYLPSFGIFRPSFSVFAATLPIAVFGLTEQATRLMPALFGTINLIFLYFLIKEAFNDQLTALFSVFLLAISPWHVHFSRSGFEYVYFPTLFTLGLYFLIKGVRLKNWFLPVGFIFLGLTFYTYHPAVIQTNLFLILLFPFIIKKIGIKNFIWGLAFFLVMAIPLGVGVKNGRATGRFQQLFAIGGERETLIQATTRSTTLYFKQFSPRFLFKQGDIDYPSWGVTRHAVRGRGELYWWQIPLLILGILSLIKNRRKQNLAGIILSIWFFIYPFGNLFNIDSTPHANRTIIGVIPFQILSALGLVYLIKLIKNSLFQKILISVVVVVILTSLRNYLQEYFYKYPTYSSGYWGWQSGPREIIRFFKENQDKYDDLIMTGSFNGADIFFKFYAPNGCDNCRLGDLNSIESNRHQLFALKPEEISLPKQNIIIKKEIFYPNKETAFLIFELK</sequence>
<dbReference type="InterPro" id="IPR038731">
    <property type="entry name" value="RgtA/B/C-like"/>
</dbReference>
<comment type="caution">
    <text evidence="10">The sequence shown here is derived from an EMBL/GenBank/DDBJ whole genome shotgun (WGS) entry which is preliminary data.</text>
</comment>
<feature type="transmembrane region" description="Helical" evidence="8">
    <location>
        <begin position="205"/>
        <end position="223"/>
    </location>
</feature>
<keyword evidence="2" id="KW-1003">Cell membrane</keyword>
<dbReference type="EMBL" id="PEZI01000026">
    <property type="protein sequence ID" value="PIS14728.1"/>
    <property type="molecule type" value="Genomic_DNA"/>
</dbReference>
<dbReference type="GO" id="GO:0009103">
    <property type="term" value="P:lipopolysaccharide biosynthetic process"/>
    <property type="evidence" value="ECO:0007669"/>
    <property type="project" value="UniProtKB-ARBA"/>
</dbReference>
<dbReference type="Proteomes" id="UP000230775">
    <property type="component" value="Unassembled WGS sequence"/>
</dbReference>
<keyword evidence="3" id="KW-0328">Glycosyltransferase</keyword>
<dbReference type="PANTHER" id="PTHR33908:SF11">
    <property type="entry name" value="MEMBRANE PROTEIN"/>
    <property type="match status" value="1"/>
</dbReference>